<proteinExistence type="predicted"/>
<gene>
    <name evidence="1" type="ORF">F0415_08635</name>
</gene>
<comment type="caution">
    <text evidence="1">The sequence shown here is derived from an EMBL/GenBank/DDBJ whole genome shotgun (WGS) entry which is preliminary data.</text>
</comment>
<reference evidence="1 2" key="1">
    <citation type="submission" date="2019-09" db="EMBL/GenBank/DDBJ databases">
        <title>Arenimonas chukotkensis sp. nov., a bacterium isolated from Chukotka hot spring, Arctic region, Russia.</title>
        <authorList>
            <person name="Zayulina K.S."/>
            <person name="Prokofeva M.I."/>
            <person name="Elcheninov A.G."/>
            <person name="Novikov A."/>
            <person name="Kochetkova T.V."/>
            <person name="Kublanov I.V."/>
        </authorList>
    </citation>
    <scope>NUCLEOTIDE SEQUENCE [LARGE SCALE GENOMIC DNA]</scope>
    <source>
        <strain evidence="1 2">3729k</strain>
    </source>
</reference>
<evidence type="ECO:0000313" key="1">
    <source>
        <dbReference type="EMBL" id="KAA2284752.1"/>
    </source>
</evidence>
<name>A0A5B2ZC94_9GAMM</name>
<dbReference type="EMBL" id="VUOD01000005">
    <property type="protein sequence ID" value="KAA2284752.1"/>
    <property type="molecule type" value="Genomic_DNA"/>
</dbReference>
<protein>
    <submittedName>
        <fullName evidence="1">Uncharacterized protein</fullName>
    </submittedName>
</protein>
<dbReference type="AlphaFoldDB" id="A0A5B2ZC94"/>
<dbReference type="RefSeq" id="WP_149860810.1">
    <property type="nucleotide sequence ID" value="NZ_VUOD01000005.1"/>
</dbReference>
<keyword evidence="2" id="KW-1185">Reference proteome</keyword>
<dbReference type="Proteomes" id="UP000322165">
    <property type="component" value="Unassembled WGS sequence"/>
</dbReference>
<organism evidence="1 2">
    <name type="scientific">Arenimonas fontis</name>
    <dbReference type="NCBI Taxonomy" id="2608255"/>
    <lineage>
        <taxon>Bacteria</taxon>
        <taxon>Pseudomonadati</taxon>
        <taxon>Pseudomonadota</taxon>
        <taxon>Gammaproteobacteria</taxon>
        <taxon>Lysobacterales</taxon>
        <taxon>Lysobacteraceae</taxon>
        <taxon>Arenimonas</taxon>
    </lineage>
</organism>
<accession>A0A5B2ZC94</accession>
<evidence type="ECO:0000313" key="2">
    <source>
        <dbReference type="Proteomes" id="UP000322165"/>
    </source>
</evidence>
<reference evidence="1 2" key="2">
    <citation type="submission" date="2019-09" db="EMBL/GenBank/DDBJ databases">
        <authorList>
            <person name="Mazur A."/>
        </authorList>
    </citation>
    <scope>NUCLEOTIDE SEQUENCE [LARGE SCALE GENOMIC DNA]</scope>
    <source>
        <strain evidence="1 2">3729k</strain>
    </source>
</reference>
<sequence>MADSVICCLGALALELTPGTRAGREALPAEAAGRLAALVARDLGDIAPGAAALDLGLVAALFDPVELLRPGYPLHGELERLVARAPGAAGGRVIGFGTGAEGLPGPLRPNPDYAGGPLRLLPFLLRGPADALAPVAERLEQTLLDTGMAGAETALAAQDGFAAKIEHARLMTLDDLAAMTALQYEHAGLAPLWPLLETALFTPEREVWLDAPPEPLLRLAGGEARMALLDIDAWSEGGFAPTGLDAAALGRSYEHFQRRQRQLAAVLEAHGIPVTFDHCPAGRDPREILRA</sequence>